<sequence length="263" mass="29578">MIKLFISDLDGTLLGMNHSIKDEDIQAIKTLKSNETDFAVASGRMDHDIEQVLSKMQVDGHRISQNGAFVYGMDNQRIHSKFFDAEHAKQVMEFVKDEPMVKTVSTEDKIFTSEHNEWVDLISAQLFQDVIIEPKLIEQFGNTLTPAKITLHGKEEDVVLAYNRVSKKFDEEFDSFISHESCVDIMPKMINKGNGIKALLGIVGLEPNEVACVGDSFNDLPMFAVTPHSYAMSTAHPDVQKKAEYVVDHVYEAVEDLKNKGLL</sequence>
<proteinExistence type="predicted"/>
<protein>
    <submittedName>
        <fullName evidence="1">HAD family hydrolase</fullName>
        <ecNumber evidence="1">3.-.-.-</ecNumber>
        <ecNumber evidence="1">3.1.3.-</ecNumber>
    </submittedName>
</protein>
<dbReference type="EC" id="3.1.3.-" evidence="1"/>
<dbReference type="SFLD" id="SFLDS00003">
    <property type="entry name" value="Haloacid_Dehalogenase"/>
    <property type="match status" value="1"/>
</dbReference>
<dbReference type="Proteomes" id="UP001596494">
    <property type="component" value="Unassembled WGS sequence"/>
</dbReference>
<dbReference type="PANTHER" id="PTHR10000:SF8">
    <property type="entry name" value="HAD SUPERFAMILY HYDROLASE-LIKE, TYPE 3"/>
    <property type="match status" value="1"/>
</dbReference>
<reference evidence="2" key="1">
    <citation type="journal article" date="2019" name="Int. J. Syst. Evol. Microbiol.">
        <title>The Global Catalogue of Microorganisms (GCM) 10K type strain sequencing project: providing services to taxonomists for standard genome sequencing and annotation.</title>
        <authorList>
            <consortium name="The Broad Institute Genomics Platform"/>
            <consortium name="The Broad Institute Genome Sequencing Center for Infectious Disease"/>
            <person name="Wu L."/>
            <person name="Ma J."/>
        </authorList>
    </citation>
    <scope>NUCLEOTIDE SEQUENCE [LARGE SCALE GENOMIC DNA]</scope>
    <source>
        <strain evidence="2">CCUG 73951</strain>
    </source>
</reference>
<dbReference type="PANTHER" id="PTHR10000">
    <property type="entry name" value="PHOSPHOSERINE PHOSPHATASE"/>
    <property type="match status" value="1"/>
</dbReference>
<evidence type="ECO:0000313" key="1">
    <source>
        <dbReference type="EMBL" id="MFC7320237.1"/>
    </source>
</evidence>
<dbReference type="GO" id="GO:0016787">
    <property type="term" value="F:hydrolase activity"/>
    <property type="evidence" value="ECO:0007669"/>
    <property type="project" value="UniProtKB-KW"/>
</dbReference>
<dbReference type="EMBL" id="JBHTBY010000004">
    <property type="protein sequence ID" value="MFC7320237.1"/>
    <property type="molecule type" value="Genomic_DNA"/>
</dbReference>
<dbReference type="Gene3D" id="3.30.1240.10">
    <property type="match status" value="1"/>
</dbReference>
<keyword evidence="2" id="KW-1185">Reference proteome</keyword>
<keyword evidence="1" id="KW-0378">Hydrolase</keyword>
<dbReference type="Gene3D" id="3.40.50.1000">
    <property type="entry name" value="HAD superfamily/HAD-like"/>
    <property type="match status" value="1"/>
</dbReference>
<organism evidence="1 2">
    <name type="scientific">Halobacillus campisalis</name>
    <dbReference type="NCBI Taxonomy" id="435909"/>
    <lineage>
        <taxon>Bacteria</taxon>
        <taxon>Bacillati</taxon>
        <taxon>Bacillota</taxon>
        <taxon>Bacilli</taxon>
        <taxon>Bacillales</taxon>
        <taxon>Bacillaceae</taxon>
        <taxon>Halobacillus</taxon>
    </lineage>
</organism>
<dbReference type="InterPro" id="IPR006379">
    <property type="entry name" value="HAD-SF_hydro_IIB"/>
</dbReference>
<dbReference type="NCBIfam" id="TIGR00099">
    <property type="entry name" value="Cof-subfamily"/>
    <property type="match status" value="1"/>
</dbReference>
<comment type="caution">
    <text evidence="1">The sequence shown here is derived from an EMBL/GenBank/DDBJ whole genome shotgun (WGS) entry which is preliminary data.</text>
</comment>
<dbReference type="SUPFAM" id="SSF56784">
    <property type="entry name" value="HAD-like"/>
    <property type="match status" value="1"/>
</dbReference>
<gene>
    <name evidence="1" type="ORF">ACFQMN_05055</name>
</gene>
<dbReference type="Pfam" id="PF08282">
    <property type="entry name" value="Hydrolase_3"/>
    <property type="match status" value="1"/>
</dbReference>
<dbReference type="SFLD" id="SFLDG01140">
    <property type="entry name" value="C2.B:_Phosphomannomutase_and_P"/>
    <property type="match status" value="1"/>
</dbReference>
<evidence type="ECO:0000313" key="2">
    <source>
        <dbReference type="Proteomes" id="UP001596494"/>
    </source>
</evidence>
<dbReference type="RefSeq" id="WP_289217129.1">
    <property type="nucleotide sequence ID" value="NZ_JAPVRC010000012.1"/>
</dbReference>
<dbReference type="InterPro" id="IPR023214">
    <property type="entry name" value="HAD_sf"/>
</dbReference>
<dbReference type="InterPro" id="IPR000150">
    <property type="entry name" value="Cof"/>
</dbReference>
<dbReference type="InterPro" id="IPR036412">
    <property type="entry name" value="HAD-like_sf"/>
</dbReference>
<dbReference type="EC" id="3.-.-.-" evidence="1"/>
<dbReference type="NCBIfam" id="TIGR01484">
    <property type="entry name" value="HAD-SF-IIB"/>
    <property type="match status" value="1"/>
</dbReference>
<name>A0ABW2K1L2_9BACI</name>
<accession>A0ABW2K1L2</accession>